<dbReference type="Proteomes" id="UP000263517">
    <property type="component" value="Unassembled WGS sequence"/>
</dbReference>
<reference evidence="2 4" key="2">
    <citation type="journal article" date="2018" name="Nat. Biotechnol.">
        <title>A standardized bacterial taxonomy based on genome phylogeny substantially revises the tree of life.</title>
        <authorList>
            <person name="Parks D.H."/>
            <person name="Chuvochina M."/>
            <person name="Waite D.W."/>
            <person name="Rinke C."/>
            <person name="Skarshewski A."/>
            <person name="Chaumeil P.A."/>
            <person name="Hugenholtz P."/>
        </authorList>
    </citation>
    <scope>NUCLEOTIDE SEQUENCE [LARGE SCALE GENOMIC DNA]</scope>
    <source>
        <strain evidence="2">UBA11978</strain>
    </source>
</reference>
<organism evidence="1 3">
    <name type="scientific">Alteromonas australica</name>
    <dbReference type="NCBI Taxonomy" id="589873"/>
    <lineage>
        <taxon>Bacteria</taxon>
        <taxon>Pseudomonadati</taxon>
        <taxon>Pseudomonadota</taxon>
        <taxon>Gammaproteobacteria</taxon>
        <taxon>Alteromonadales</taxon>
        <taxon>Alteromonadaceae</taxon>
        <taxon>Alteromonas/Salinimonas group</taxon>
        <taxon>Alteromonas</taxon>
    </lineage>
</organism>
<gene>
    <name evidence="2" type="ORF">DCW74_17815</name>
    <name evidence="1" type="ORF">EP13_17350</name>
</gene>
<dbReference type="eggNOG" id="ENOG502ZG26">
    <property type="taxonomic scope" value="Bacteria"/>
</dbReference>
<dbReference type="RefSeq" id="WP_044058314.1">
    <property type="nucleotide sequence ID" value="NZ_CAJXAX010000046.1"/>
</dbReference>
<dbReference type="EMBL" id="DNAN01000619">
    <property type="protein sequence ID" value="HAW77576.1"/>
    <property type="molecule type" value="Genomic_DNA"/>
</dbReference>
<accession>A0A075P0A3</accession>
<keyword evidence="3" id="KW-1185">Reference proteome</keyword>
<protein>
    <recommendedName>
        <fullName evidence="5">CPXCG motif-containing cysteine-rich protein</fullName>
    </recommendedName>
</protein>
<dbReference type="GeneID" id="78256647"/>
<sequence>MNKNQPLEYLCPYCGVINAFELNSLRDMYHEQVETCFCCKKKLSLTAADGVEGQINLVITELENELQVK</sequence>
<reference evidence="1 3" key="1">
    <citation type="submission" date="2014-06" db="EMBL/GenBank/DDBJ databases">
        <title>Genomes of Alteromonas australica, a world apart.</title>
        <authorList>
            <person name="Gonzaga A."/>
            <person name="Lopez-Perez M."/>
            <person name="Rodriguez-Valera F."/>
        </authorList>
    </citation>
    <scope>NUCLEOTIDE SEQUENCE [LARGE SCALE GENOMIC DNA]</scope>
    <source>
        <strain evidence="1 3">H 17</strain>
    </source>
</reference>
<evidence type="ECO:0000313" key="4">
    <source>
        <dbReference type="Proteomes" id="UP000263517"/>
    </source>
</evidence>
<dbReference type="OrthoDB" id="6334115at2"/>
<dbReference type="KEGG" id="aaus:EP12_18115"/>
<dbReference type="EMBL" id="CP008849">
    <property type="protein sequence ID" value="AIG00305.1"/>
    <property type="molecule type" value="Genomic_DNA"/>
</dbReference>
<evidence type="ECO:0000313" key="3">
    <source>
        <dbReference type="Proteomes" id="UP000056090"/>
    </source>
</evidence>
<dbReference type="AlphaFoldDB" id="A0A075P0A3"/>
<dbReference type="Proteomes" id="UP000056090">
    <property type="component" value="Chromosome"/>
</dbReference>
<evidence type="ECO:0008006" key="5">
    <source>
        <dbReference type="Google" id="ProtNLM"/>
    </source>
</evidence>
<evidence type="ECO:0000313" key="1">
    <source>
        <dbReference type="EMBL" id="AIG00305.1"/>
    </source>
</evidence>
<evidence type="ECO:0000313" key="2">
    <source>
        <dbReference type="EMBL" id="HAW77576.1"/>
    </source>
</evidence>
<dbReference type="KEGG" id="aal:EP13_17350"/>
<name>A0A075P0A3_9ALTE</name>
<proteinExistence type="predicted"/>
<dbReference type="PATRIC" id="fig|589873.4.peg.3927"/>